<comment type="pathway">
    <text evidence="4">Amino-acid degradation; L-threonine degradation via oxydo-reductase pathway; glycine from L-threonine: step 1/2.</text>
</comment>
<dbReference type="InterPro" id="IPR036457">
    <property type="entry name" value="PPM-type-like_dom_sf"/>
</dbReference>
<dbReference type="SMART" id="SM00332">
    <property type="entry name" value="PP2Cc"/>
    <property type="match status" value="1"/>
</dbReference>
<keyword evidence="10" id="KW-1185">Reference proteome</keyword>
<organism evidence="9 10">
    <name type="scientific">Adineta ricciae</name>
    <name type="common">Rotifer</name>
    <dbReference type="NCBI Taxonomy" id="249248"/>
    <lineage>
        <taxon>Eukaryota</taxon>
        <taxon>Metazoa</taxon>
        <taxon>Spiralia</taxon>
        <taxon>Gnathifera</taxon>
        <taxon>Rotifera</taxon>
        <taxon>Eurotatoria</taxon>
        <taxon>Bdelloidea</taxon>
        <taxon>Adinetida</taxon>
        <taxon>Adinetidae</taxon>
        <taxon>Adineta</taxon>
    </lineage>
</organism>
<dbReference type="GO" id="GO:0008743">
    <property type="term" value="F:L-threonine 3-dehydrogenase activity"/>
    <property type="evidence" value="ECO:0007669"/>
    <property type="project" value="UniProtKB-EC"/>
</dbReference>
<evidence type="ECO:0000256" key="6">
    <source>
        <dbReference type="ARBA" id="ARBA00069940"/>
    </source>
</evidence>
<evidence type="ECO:0000259" key="8">
    <source>
        <dbReference type="PROSITE" id="PS51746"/>
    </source>
</evidence>
<evidence type="ECO:0000256" key="5">
    <source>
        <dbReference type="ARBA" id="ARBA00066604"/>
    </source>
</evidence>
<feature type="region of interest" description="Disordered" evidence="7">
    <location>
        <begin position="65"/>
        <end position="92"/>
    </location>
</feature>
<dbReference type="FunFam" id="3.40.50.720:FF:000077">
    <property type="entry name" value="L-threonine 3-dehydrogenase, mitochondrial"/>
    <property type="match status" value="1"/>
</dbReference>
<feature type="domain" description="PPM-type phosphatase" evidence="8">
    <location>
        <begin position="84"/>
        <end position="333"/>
    </location>
</feature>
<gene>
    <name evidence="9" type="ORF">XAT740_LOCUS25321</name>
</gene>
<dbReference type="AlphaFoldDB" id="A0A814YR58"/>
<name>A0A814YR58_ADIRI</name>
<comment type="similarity">
    <text evidence="1">Belongs to the NAD(P)-dependent epimerase/dehydratase family.</text>
</comment>
<dbReference type="InterPro" id="IPR001509">
    <property type="entry name" value="Epimerase_deHydtase"/>
</dbReference>
<evidence type="ECO:0000256" key="2">
    <source>
        <dbReference type="ARBA" id="ARBA00050613"/>
    </source>
</evidence>
<comment type="catalytic activity">
    <reaction evidence="2">
        <text>L-threonine + NAD(+) = (2S)-2-amino-3-oxobutanoate + NADH + H(+)</text>
        <dbReference type="Rhea" id="RHEA:13161"/>
        <dbReference type="ChEBI" id="CHEBI:15378"/>
        <dbReference type="ChEBI" id="CHEBI:57540"/>
        <dbReference type="ChEBI" id="CHEBI:57926"/>
        <dbReference type="ChEBI" id="CHEBI:57945"/>
        <dbReference type="ChEBI" id="CHEBI:78948"/>
        <dbReference type="EC" id="1.1.1.103"/>
    </reaction>
</comment>
<dbReference type="PANTHER" id="PTHR42687:SF1">
    <property type="entry name" value="L-THREONINE 3-DEHYDROGENASE, MITOCHONDRIAL"/>
    <property type="match status" value="1"/>
</dbReference>
<sequence length="656" mass="73893">MQSLAICARLVARAVSGTEAENFLYNSLLRLSTSSSIHHSQQSNRLAITPSPAITRSVHLLTATSGYNGHEDEEDEDKGHLRKKKNSAKIQRTNRSNVYGDDAFFTAKNRLGDFLGVADGVGGWREHGIDPSLFSSSLMEACKSLVDNKLIDLNPLTLKELLSKAYKQLLEEKQCIIGSSTACIVALHHEKSILHTANLGDSGFVIIRQNAIVHRSQEQQHYFNSPFQLSIHPEMKGQRLIADRPEQASITSFNVEENDCILVATDGIWDNLPDSTILEEVNKLAEPTLDNLQQIAHALAKRALDNGHDPKFNSPFAKNAKKALGINIIVRQGATIYQRRFNHRSHPRVLITGGCGQLGVPLAKRLRELYGRESIVLSDIVRPSDELLEQGTYRYADVLDIKQVQELLVNNQIDWLIHLSALLSAVGERDVPLAMKLNIEGTHNILELARKYKCRLFIPSTIGAFGPDSPRNPTPDFCIQRPRTIYGVSKVHAELLGEYFHHRYGVDFRCLRFPGIISADTKPGGGTTDYAIEIFHEALKTGSYKCYLRGDTRLPMMWIDDCIQSIVSIMETPSNQLKQRTYNVSAMSFTPDELAKAIQKYKPKFRISSEPDERQKIADSWPEVFDDRNAREHWNWNPKVDLDGLVQRMFAYLEKQ</sequence>
<comment type="caution">
    <text evidence="9">The sequence shown here is derived from an EMBL/GenBank/DDBJ whole genome shotgun (WGS) entry which is preliminary data.</text>
</comment>
<evidence type="ECO:0000256" key="7">
    <source>
        <dbReference type="SAM" id="MobiDB-lite"/>
    </source>
</evidence>
<evidence type="ECO:0000256" key="3">
    <source>
        <dbReference type="ARBA" id="ARBA00059023"/>
    </source>
</evidence>
<dbReference type="PANTHER" id="PTHR42687">
    <property type="entry name" value="L-THREONINE 3-DEHYDROGENASE"/>
    <property type="match status" value="1"/>
</dbReference>
<evidence type="ECO:0000313" key="10">
    <source>
        <dbReference type="Proteomes" id="UP000663828"/>
    </source>
</evidence>
<dbReference type="CDD" id="cd00143">
    <property type="entry name" value="PP2Cc"/>
    <property type="match status" value="1"/>
</dbReference>
<dbReference type="Gene3D" id="3.60.40.10">
    <property type="entry name" value="PPM-type phosphatase domain"/>
    <property type="match status" value="1"/>
</dbReference>
<dbReference type="InterPro" id="IPR001932">
    <property type="entry name" value="PPM-type_phosphatase-like_dom"/>
</dbReference>
<dbReference type="InterPro" id="IPR036291">
    <property type="entry name" value="NAD(P)-bd_dom_sf"/>
</dbReference>
<dbReference type="SMART" id="SM00331">
    <property type="entry name" value="PP2C_SIG"/>
    <property type="match status" value="1"/>
</dbReference>
<reference evidence="9" key="1">
    <citation type="submission" date="2021-02" db="EMBL/GenBank/DDBJ databases">
        <authorList>
            <person name="Nowell W R."/>
        </authorList>
    </citation>
    <scope>NUCLEOTIDE SEQUENCE</scope>
</reference>
<evidence type="ECO:0000256" key="4">
    <source>
        <dbReference type="ARBA" id="ARBA00060557"/>
    </source>
</evidence>
<dbReference type="Pfam" id="PF01370">
    <property type="entry name" value="Epimerase"/>
    <property type="match status" value="1"/>
</dbReference>
<dbReference type="SUPFAM" id="SSF51735">
    <property type="entry name" value="NAD(P)-binding Rossmann-fold domains"/>
    <property type="match status" value="1"/>
</dbReference>
<protein>
    <recommendedName>
        <fullName evidence="6">L-threonine 3-dehydrogenase, mitochondrial</fullName>
        <ecNumber evidence="5">1.1.1.103</ecNumber>
    </recommendedName>
</protein>
<dbReference type="GO" id="GO:0006567">
    <property type="term" value="P:L-threonine catabolic process"/>
    <property type="evidence" value="ECO:0007669"/>
    <property type="project" value="TreeGrafter"/>
</dbReference>
<dbReference type="Gene3D" id="3.40.50.720">
    <property type="entry name" value="NAD(P)-binding Rossmann-like Domain"/>
    <property type="match status" value="1"/>
</dbReference>
<dbReference type="PROSITE" id="PS51746">
    <property type="entry name" value="PPM_2"/>
    <property type="match status" value="1"/>
</dbReference>
<dbReference type="Proteomes" id="UP000663828">
    <property type="component" value="Unassembled WGS sequence"/>
</dbReference>
<dbReference type="CDD" id="cd05272">
    <property type="entry name" value="TDH_SDR_e"/>
    <property type="match status" value="1"/>
</dbReference>
<dbReference type="InterPro" id="IPR051225">
    <property type="entry name" value="NAD(P)_epim/dehydratase"/>
</dbReference>
<dbReference type="EC" id="1.1.1.103" evidence="5"/>
<dbReference type="EMBL" id="CAJNOR010002001">
    <property type="protein sequence ID" value="CAF1232906.1"/>
    <property type="molecule type" value="Genomic_DNA"/>
</dbReference>
<evidence type="ECO:0000313" key="9">
    <source>
        <dbReference type="EMBL" id="CAF1232906.1"/>
    </source>
</evidence>
<dbReference type="Pfam" id="PF07228">
    <property type="entry name" value="SpoIIE"/>
    <property type="match status" value="1"/>
</dbReference>
<comment type="function">
    <text evidence="3">Catalyzes the NAD(+)-dependent oxidation of L-threonine to 2-amino-3-ketobutyrate, mediating L-threonine catabolism.</text>
</comment>
<evidence type="ECO:0000256" key="1">
    <source>
        <dbReference type="ARBA" id="ARBA00007637"/>
    </source>
</evidence>
<accession>A0A814YR58</accession>
<dbReference type="SUPFAM" id="SSF81606">
    <property type="entry name" value="PP2C-like"/>
    <property type="match status" value="1"/>
</dbReference>
<proteinExistence type="inferred from homology"/>